<organism evidence="1 2">
    <name type="scientific">Paludisphaera mucosa</name>
    <dbReference type="NCBI Taxonomy" id="3030827"/>
    <lineage>
        <taxon>Bacteria</taxon>
        <taxon>Pseudomonadati</taxon>
        <taxon>Planctomycetota</taxon>
        <taxon>Planctomycetia</taxon>
        <taxon>Isosphaerales</taxon>
        <taxon>Isosphaeraceae</taxon>
        <taxon>Paludisphaera</taxon>
    </lineage>
</organism>
<keyword evidence="2" id="KW-1185">Reference proteome</keyword>
<sequence length="63" mass="7262">MLTMKHKTLQSAMRWKWNVVQNMEGPEGARAQAEAFINSVGAEKVVSIAEDSRFFTVTVWYRE</sequence>
<gene>
    <name evidence="1" type="ORF">PZE19_26855</name>
</gene>
<reference evidence="1 2" key="1">
    <citation type="submission" date="2023-03" db="EMBL/GenBank/DDBJ databases">
        <title>Paludisphaera mucosa sp. nov. a novel planctomycete from northern fen.</title>
        <authorList>
            <person name="Ivanova A."/>
        </authorList>
    </citation>
    <scope>NUCLEOTIDE SEQUENCE [LARGE SCALE GENOMIC DNA]</scope>
    <source>
        <strain evidence="1 2">Pla2</strain>
    </source>
</reference>
<dbReference type="Proteomes" id="UP001216907">
    <property type="component" value="Unassembled WGS sequence"/>
</dbReference>
<accession>A0ABT6FII4</accession>
<protein>
    <submittedName>
        <fullName evidence="1">Uncharacterized protein</fullName>
    </submittedName>
</protein>
<evidence type="ECO:0000313" key="1">
    <source>
        <dbReference type="EMBL" id="MDG3007398.1"/>
    </source>
</evidence>
<dbReference type="RefSeq" id="WP_277863678.1">
    <property type="nucleotide sequence ID" value="NZ_JARRAG010000002.1"/>
</dbReference>
<comment type="caution">
    <text evidence="1">The sequence shown here is derived from an EMBL/GenBank/DDBJ whole genome shotgun (WGS) entry which is preliminary data.</text>
</comment>
<dbReference type="EMBL" id="JARRAG010000002">
    <property type="protein sequence ID" value="MDG3007398.1"/>
    <property type="molecule type" value="Genomic_DNA"/>
</dbReference>
<evidence type="ECO:0000313" key="2">
    <source>
        <dbReference type="Proteomes" id="UP001216907"/>
    </source>
</evidence>
<proteinExistence type="predicted"/>
<name>A0ABT6FII4_9BACT</name>